<keyword evidence="10" id="KW-1185">Reference proteome</keyword>
<dbReference type="PANTHER" id="PTHR45694:SF18">
    <property type="entry name" value="GLUTAREDOXIN-1-RELATED"/>
    <property type="match status" value="1"/>
</dbReference>
<dbReference type="FunFam" id="3.40.30.10:FF:000026">
    <property type="entry name" value="Glutaredoxin 2"/>
    <property type="match status" value="1"/>
</dbReference>
<keyword evidence="3" id="KW-0249">Electron transport</keyword>
<comment type="catalytic activity">
    <reaction evidence="6">
        <text>1-chloro-2,4-dinitrobenzene + glutathione = 2,4-dinitrophenyl-S-glutathione + chloride + H(+)</text>
        <dbReference type="Rhea" id="RHEA:51220"/>
        <dbReference type="ChEBI" id="CHEBI:15378"/>
        <dbReference type="ChEBI" id="CHEBI:17996"/>
        <dbReference type="ChEBI" id="CHEBI:34718"/>
        <dbReference type="ChEBI" id="CHEBI:57925"/>
        <dbReference type="ChEBI" id="CHEBI:133977"/>
        <dbReference type="EC" id="2.5.1.18"/>
    </reaction>
</comment>
<feature type="domain" description="Glutaredoxin" evidence="8">
    <location>
        <begin position="61"/>
        <end position="127"/>
    </location>
</feature>
<dbReference type="OrthoDB" id="418495at2759"/>
<evidence type="ECO:0000256" key="1">
    <source>
        <dbReference type="ARBA" id="ARBA00000217"/>
    </source>
</evidence>
<dbReference type="InterPro" id="IPR002109">
    <property type="entry name" value="Glutaredoxin"/>
</dbReference>
<evidence type="ECO:0000256" key="7">
    <source>
        <dbReference type="ARBA" id="ARBA00047960"/>
    </source>
</evidence>
<dbReference type="InterPro" id="IPR014025">
    <property type="entry name" value="Glutaredoxin_subgr"/>
</dbReference>
<dbReference type="FunCoup" id="A0A1E5RIV9">
    <property type="interactions" value="700"/>
</dbReference>
<dbReference type="SUPFAM" id="SSF52833">
    <property type="entry name" value="Thioredoxin-like"/>
    <property type="match status" value="1"/>
</dbReference>
<gene>
    <name evidence="9" type="ORF">AWRI3579_g1627</name>
</gene>
<dbReference type="PANTHER" id="PTHR45694">
    <property type="entry name" value="GLUTAREDOXIN 2"/>
    <property type="match status" value="1"/>
</dbReference>
<evidence type="ECO:0000256" key="3">
    <source>
        <dbReference type="ARBA" id="ARBA00022982"/>
    </source>
</evidence>
<dbReference type="GO" id="GO:0004364">
    <property type="term" value="F:glutathione transferase activity"/>
    <property type="evidence" value="ECO:0007669"/>
    <property type="project" value="UniProtKB-EC"/>
</dbReference>
<dbReference type="Pfam" id="PF00462">
    <property type="entry name" value="Glutaredoxin"/>
    <property type="match status" value="1"/>
</dbReference>
<reference evidence="10" key="1">
    <citation type="journal article" date="2016" name="Genome Announc.">
        <title>Genome sequences of three species of Hanseniaspora isolated from spontaneous wine fermentations.</title>
        <authorList>
            <person name="Sternes P.R."/>
            <person name="Lee D."/>
            <person name="Kutyna D.R."/>
            <person name="Borneman A.R."/>
        </authorList>
    </citation>
    <scope>NUCLEOTIDE SEQUENCE [LARGE SCALE GENOMIC DNA]</scope>
    <source>
        <strain evidence="10">AWRI3579</strain>
    </source>
</reference>
<dbReference type="NCBIfam" id="TIGR02180">
    <property type="entry name" value="GRX_euk"/>
    <property type="match status" value="1"/>
</dbReference>
<dbReference type="CDD" id="cd03419">
    <property type="entry name" value="GRX_GRXh_1_2_like"/>
    <property type="match status" value="1"/>
</dbReference>
<dbReference type="PRINTS" id="PR00160">
    <property type="entry name" value="GLUTAREDOXIN"/>
</dbReference>
<keyword evidence="2" id="KW-0813">Transport</keyword>
<dbReference type="Proteomes" id="UP000095728">
    <property type="component" value="Unassembled WGS sequence"/>
</dbReference>
<dbReference type="GO" id="GO:0004602">
    <property type="term" value="F:glutathione peroxidase activity"/>
    <property type="evidence" value="ECO:0007669"/>
    <property type="project" value="UniProtKB-EC"/>
</dbReference>
<dbReference type="PROSITE" id="PS00195">
    <property type="entry name" value="GLUTAREDOXIN_1"/>
    <property type="match status" value="1"/>
</dbReference>
<dbReference type="PROSITE" id="PS51354">
    <property type="entry name" value="GLUTAREDOXIN_2"/>
    <property type="match status" value="1"/>
</dbReference>
<dbReference type="GO" id="GO:0015038">
    <property type="term" value="F:glutathione disulfide oxidoreductase activity"/>
    <property type="evidence" value="ECO:0007669"/>
    <property type="project" value="TreeGrafter"/>
</dbReference>
<name>A0A1E5RIV9_9ASCO</name>
<comment type="catalytic activity">
    <reaction evidence="7">
        <text>RX + glutathione = an S-substituted glutathione + a halide anion + H(+)</text>
        <dbReference type="Rhea" id="RHEA:16437"/>
        <dbReference type="ChEBI" id="CHEBI:15378"/>
        <dbReference type="ChEBI" id="CHEBI:16042"/>
        <dbReference type="ChEBI" id="CHEBI:17792"/>
        <dbReference type="ChEBI" id="CHEBI:57925"/>
        <dbReference type="ChEBI" id="CHEBI:90779"/>
        <dbReference type="EC" id="2.5.1.18"/>
    </reaction>
</comment>
<evidence type="ECO:0000313" key="9">
    <source>
        <dbReference type="EMBL" id="OEJ86503.1"/>
    </source>
</evidence>
<dbReference type="GO" id="GO:0005634">
    <property type="term" value="C:nucleus"/>
    <property type="evidence" value="ECO:0007669"/>
    <property type="project" value="TreeGrafter"/>
</dbReference>
<evidence type="ECO:0000313" key="10">
    <source>
        <dbReference type="Proteomes" id="UP000095728"/>
    </source>
</evidence>
<dbReference type="InterPro" id="IPR011899">
    <property type="entry name" value="Glutaredoxin_euk/vir"/>
</dbReference>
<evidence type="ECO:0000259" key="8">
    <source>
        <dbReference type="Pfam" id="PF00462"/>
    </source>
</evidence>
<keyword evidence="5" id="KW-0676">Redox-active center</keyword>
<dbReference type="Gene3D" id="3.40.30.10">
    <property type="entry name" value="Glutaredoxin"/>
    <property type="match status" value="1"/>
</dbReference>
<dbReference type="AlphaFoldDB" id="A0A1E5RIV9"/>
<dbReference type="GO" id="GO:0005737">
    <property type="term" value="C:cytoplasm"/>
    <property type="evidence" value="ECO:0007669"/>
    <property type="project" value="TreeGrafter"/>
</dbReference>
<evidence type="ECO:0000256" key="2">
    <source>
        <dbReference type="ARBA" id="ARBA00022448"/>
    </source>
</evidence>
<proteinExistence type="predicted"/>
<dbReference type="STRING" id="56408.A0A1E5RIV9"/>
<protein>
    <submittedName>
        <fullName evidence="9">Glutaredoxin-2, mitochondrial</fullName>
    </submittedName>
</protein>
<organism evidence="9 10">
    <name type="scientific">Hanseniaspora osmophila</name>
    <dbReference type="NCBI Taxonomy" id="56408"/>
    <lineage>
        <taxon>Eukaryota</taxon>
        <taxon>Fungi</taxon>
        <taxon>Dikarya</taxon>
        <taxon>Ascomycota</taxon>
        <taxon>Saccharomycotina</taxon>
        <taxon>Saccharomycetes</taxon>
        <taxon>Saccharomycodales</taxon>
        <taxon>Saccharomycodaceae</taxon>
        <taxon>Hanseniaspora</taxon>
    </lineage>
</organism>
<dbReference type="EMBL" id="LPNM01000006">
    <property type="protein sequence ID" value="OEJ86503.1"/>
    <property type="molecule type" value="Genomic_DNA"/>
</dbReference>
<dbReference type="GO" id="GO:0034599">
    <property type="term" value="P:cellular response to oxidative stress"/>
    <property type="evidence" value="ECO:0007669"/>
    <property type="project" value="TreeGrafter"/>
</dbReference>
<dbReference type="InterPro" id="IPR011767">
    <property type="entry name" value="GLR_AS"/>
</dbReference>
<dbReference type="InterPro" id="IPR036249">
    <property type="entry name" value="Thioredoxin-like_sf"/>
</dbReference>
<evidence type="ECO:0000256" key="5">
    <source>
        <dbReference type="ARBA" id="ARBA00023284"/>
    </source>
</evidence>
<comment type="caution">
    <text evidence="9">The sequence shown here is derived from an EMBL/GenBank/DDBJ whole genome shotgun (WGS) entry which is preliminary data.</text>
</comment>
<evidence type="ECO:0000256" key="6">
    <source>
        <dbReference type="ARBA" id="ARBA00035808"/>
    </source>
</evidence>
<comment type="catalytic activity">
    <reaction evidence="1">
        <text>2 glutathione + H2O2 = glutathione disulfide + 2 H2O</text>
        <dbReference type="Rhea" id="RHEA:16833"/>
        <dbReference type="ChEBI" id="CHEBI:15377"/>
        <dbReference type="ChEBI" id="CHEBI:16240"/>
        <dbReference type="ChEBI" id="CHEBI:57925"/>
        <dbReference type="ChEBI" id="CHEBI:58297"/>
        <dbReference type="EC" id="1.11.1.9"/>
    </reaction>
</comment>
<keyword evidence="4" id="KW-1015">Disulfide bond</keyword>
<dbReference type="InParanoid" id="A0A1E5RIV9"/>
<evidence type="ECO:0000256" key="4">
    <source>
        <dbReference type="ARBA" id="ARBA00023157"/>
    </source>
</evidence>
<accession>A0A1E5RIV9</accession>
<sequence>MFELLDIKYLAVSVIVIAILKNVLLKEQKTTTKTRISNTQSEMVSAAVIQNVKKAISSSKIFVAHKSYCPYCHATLNTLLKDKKIPESKINLLELDTMKDGAEVQDALAEISGQRTVPNIYILGKHIGGNSELQQLDKEGKLDELLKEALA</sequence>